<dbReference type="GO" id="GO:0070626">
    <property type="term" value="F:(S)-2-(5-amino-1-(5-phospho-D-ribosyl)imidazole-4-carboxamido) succinate lyase (fumarate-forming) activity"/>
    <property type="evidence" value="ECO:0007669"/>
    <property type="project" value="TreeGrafter"/>
</dbReference>
<dbReference type="NCBIfam" id="TIGR00928">
    <property type="entry name" value="purB"/>
    <property type="match status" value="1"/>
</dbReference>
<dbReference type="InterPro" id="IPR020557">
    <property type="entry name" value="Fumarate_lyase_CS"/>
</dbReference>
<organism evidence="5 6">
    <name type="scientific">Thermanaerothrix daxensis</name>
    <dbReference type="NCBI Taxonomy" id="869279"/>
    <lineage>
        <taxon>Bacteria</taxon>
        <taxon>Bacillati</taxon>
        <taxon>Chloroflexota</taxon>
        <taxon>Anaerolineae</taxon>
        <taxon>Anaerolineales</taxon>
        <taxon>Anaerolineaceae</taxon>
        <taxon>Thermanaerothrix</taxon>
    </lineage>
</organism>
<dbReference type="Gene3D" id="1.10.275.60">
    <property type="match status" value="1"/>
</dbReference>
<gene>
    <name evidence="5" type="ORF">SE15_08500</name>
</gene>
<dbReference type="PATRIC" id="fig|869279.4.peg.2430"/>
<evidence type="ECO:0000313" key="6">
    <source>
        <dbReference type="Proteomes" id="UP000050544"/>
    </source>
</evidence>
<dbReference type="SUPFAM" id="SSF48557">
    <property type="entry name" value="L-aspartase-like"/>
    <property type="match status" value="1"/>
</dbReference>
<reference evidence="5 6" key="1">
    <citation type="submission" date="2015-07" db="EMBL/GenBank/DDBJ databases">
        <title>Whole genome sequence of Thermanaerothrix daxensis DSM 23592.</title>
        <authorList>
            <person name="Hemp J."/>
            <person name="Ward L.M."/>
            <person name="Pace L.A."/>
            <person name="Fischer W.W."/>
        </authorList>
    </citation>
    <scope>NUCLEOTIDE SEQUENCE [LARGE SCALE GENOMIC DNA]</scope>
    <source>
        <strain evidence="5 6">GNS-1</strain>
    </source>
</reference>
<comment type="catalytic activity">
    <reaction evidence="3">
        <text>(2S)-2-[5-amino-1-(5-phospho-beta-D-ribosyl)imidazole-4-carboxamido]succinate = 5-amino-1-(5-phospho-beta-D-ribosyl)imidazole-4-carboxamide + fumarate</text>
        <dbReference type="Rhea" id="RHEA:23920"/>
        <dbReference type="ChEBI" id="CHEBI:29806"/>
        <dbReference type="ChEBI" id="CHEBI:58443"/>
        <dbReference type="ChEBI" id="CHEBI:58475"/>
        <dbReference type="EC" id="4.3.2.2"/>
    </reaction>
</comment>
<name>A0A0P6Y294_9CHLR</name>
<dbReference type="EMBL" id="LGKO01000004">
    <property type="protein sequence ID" value="KPL83264.1"/>
    <property type="molecule type" value="Genomic_DNA"/>
</dbReference>
<sequence length="474" mass="53709">MDPSLYQSPFSWRYGSPDMRTLWSEHTKRRLWRKVWVALAEAQAEFGLVTPSQIQDLHDHQEDIDLKRAFEIEAEIQHDLMAELKTFAEQCPIGGKILHLGATSMDIEDNAEAIRLRQGVSLLLSRLSDLLLALVDKIERYARLPIIGYTHLQPAEPLTLGYRLALYAQDLLEDHQTLTDLHHKIRGKGFKGAVGSAASYADLLGLENLERFESLLSQKLDLPFYPVASQTYPRKQDFLILSALAGVGASIYKFAFDLRLLQNPMIGEWREPFGRAQVGSSAMPFKRNPIRAERINSLARLLATYPSIAWQNAAHSLLERTLDDSANRRIILPEAFLATDELLLTALTIVRGLEVDEVAIQRNLHNYLPFAATERVLMALAKKGADRQAMHERLRQHALKAWQALQQGKANPLPQYLSQDEAILRYLRVEEILDLFQNAEHYLGSSAQRALQMADFIRNKLKPMASESGNQGDE</sequence>
<dbReference type="SMART" id="SM00998">
    <property type="entry name" value="ADSL_C"/>
    <property type="match status" value="1"/>
</dbReference>
<feature type="domain" description="Adenylosuccinate lyase C-terminal" evidence="4">
    <location>
        <begin position="368"/>
        <end position="454"/>
    </location>
</feature>
<dbReference type="EC" id="4.3.2.2" evidence="2 3"/>
<dbReference type="InterPro" id="IPR008948">
    <property type="entry name" value="L-Aspartase-like"/>
</dbReference>
<dbReference type="GO" id="GO:0044208">
    <property type="term" value="P:'de novo' AMP biosynthetic process"/>
    <property type="evidence" value="ECO:0007669"/>
    <property type="project" value="UniProtKB-UniPathway"/>
</dbReference>
<comment type="caution">
    <text evidence="5">The sequence shown here is derived from an EMBL/GenBank/DDBJ whole genome shotgun (WGS) entry which is preliminary data.</text>
</comment>
<proteinExistence type="inferred from homology"/>
<protein>
    <recommendedName>
        <fullName evidence="2 3">Adenylosuccinate lyase</fullName>
        <shortName evidence="3">ASL</shortName>
        <ecNumber evidence="2 3">4.3.2.2</ecNumber>
    </recommendedName>
    <alternativeName>
        <fullName evidence="3">Adenylosuccinase</fullName>
    </alternativeName>
</protein>
<evidence type="ECO:0000256" key="3">
    <source>
        <dbReference type="RuleBase" id="RU361172"/>
    </source>
</evidence>
<evidence type="ECO:0000256" key="2">
    <source>
        <dbReference type="NCBIfam" id="TIGR00928"/>
    </source>
</evidence>
<comment type="pathway">
    <text evidence="3">Purine metabolism; IMP biosynthesis via de novo pathway; 5-amino-1-(5-phospho-D-ribosyl)imidazole-4-carboxamide from 5-amino-1-(5-phospho-D-ribosyl)imidazole-4-carboxylate: step 2/2.</text>
</comment>
<dbReference type="RefSeq" id="WP_054521680.1">
    <property type="nucleotide sequence ID" value="NZ_LGKO01000004.1"/>
</dbReference>
<dbReference type="InterPro" id="IPR022761">
    <property type="entry name" value="Fumarate_lyase_N"/>
</dbReference>
<evidence type="ECO:0000256" key="1">
    <source>
        <dbReference type="ARBA" id="ARBA00023239"/>
    </source>
</evidence>
<dbReference type="GO" id="GO:0004018">
    <property type="term" value="F:N6-(1,2-dicarboxyethyl)AMP AMP-lyase (fumarate-forming) activity"/>
    <property type="evidence" value="ECO:0007669"/>
    <property type="project" value="UniProtKB-UniRule"/>
</dbReference>
<keyword evidence="3" id="KW-0658">Purine biosynthesis</keyword>
<dbReference type="UniPathway" id="UPA00075">
    <property type="reaction ID" value="UER00336"/>
</dbReference>
<dbReference type="STRING" id="869279.SE15_08500"/>
<evidence type="ECO:0000313" key="5">
    <source>
        <dbReference type="EMBL" id="KPL83264.1"/>
    </source>
</evidence>
<dbReference type="UniPathway" id="UPA00074">
    <property type="reaction ID" value="UER00132"/>
</dbReference>
<dbReference type="Pfam" id="PF10397">
    <property type="entry name" value="ADSL_C"/>
    <property type="match status" value="1"/>
</dbReference>
<accession>A0A0P6Y294</accession>
<dbReference type="InterPro" id="IPR000362">
    <property type="entry name" value="Fumarate_lyase_fam"/>
</dbReference>
<keyword evidence="6" id="KW-1185">Reference proteome</keyword>
<dbReference type="Gene3D" id="1.20.200.10">
    <property type="entry name" value="Fumarase/aspartase (Central domain)"/>
    <property type="match status" value="1"/>
</dbReference>
<dbReference type="OrthoDB" id="9768878at2"/>
<dbReference type="PRINTS" id="PR00145">
    <property type="entry name" value="ARGSUCLYASE"/>
</dbReference>
<dbReference type="PRINTS" id="PR00149">
    <property type="entry name" value="FUMRATELYASE"/>
</dbReference>
<dbReference type="Pfam" id="PF00206">
    <property type="entry name" value="Lyase_1"/>
    <property type="match status" value="1"/>
</dbReference>
<comment type="pathway">
    <text evidence="3">Purine metabolism; AMP biosynthesis via de novo pathway; AMP from IMP: step 2/2.</text>
</comment>
<comment type="catalytic activity">
    <reaction evidence="3">
        <text>N(6)-(1,2-dicarboxyethyl)-AMP = fumarate + AMP</text>
        <dbReference type="Rhea" id="RHEA:16853"/>
        <dbReference type="ChEBI" id="CHEBI:29806"/>
        <dbReference type="ChEBI" id="CHEBI:57567"/>
        <dbReference type="ChEBI" id="CHEBI:456215"/>
        <dbReference type="EC" id="4.3.2.2"/>
    </reaction>
</comment>
<dbReference type="Gene3D" id="1.10.40.30">
    <property type="entry name" value="Fumarase/aspartase (C-terminal domain)"/>
    <property type="match status" value="1"/>
</dbReference>
<dbReference type="GO" id="GO:0005829">
    <property type="term" value="C:cytosol"/>
    <property type="evidence" value="ECO:0007669"/>
    <property type="project" value="TreeGrafter"/>
</dbReference>
<dbReference type="PROSITE" id="PS00163">
    <property type="entry name" value="FUMARATE_LYASES"/>
    <property type="match status" value="1"/>
</dbReference>
<dbReference type="Proteomes" id="UP000050544">
    <property type="component" value="Unassembled WGS sequence"/>
</dbReference>
<dbReference type="InterPro" id="IPR019468">
    <property type="entry name" value="AdenyloSucc_lyase_C"/>
</dbReference>
<dbReference type="PANTHER" id="PTHR43172">
    <property type="entry name" value="ADENYLOSUCCINATE LYASE"/>
    <property type="match status" value="1"/>
</dbReference>
<dbReference type="GO" id="GO:0006189">
    <property type="term" value="P:'de novo' IMP biosynthetic process"/>
    <property type="evidence" value="ECO:0007669"/>
    <property type="project" value="UniProtKB-UniPathway"/>
</dbReference>
<comment type="similarity">
    <text evidence="3">Belongs to the lyase 1 family. Adenylosuccinate lyase subfamily.</text>
</comment>
<dbReference type="AlphaFoldDB" id="A0A0P6Y294"/>
<dbReference type="InterPro" id="IPR004769">
    <property type="entry name" value="Pur_lyase"/>
</dbReference>
<evidence type="ECO:0000259" key="4">
    <source>
        <dbReference type="SMART" id="SM00998"/>
    </source>
</evidence>
<dbReference type="PANTHER" id="PTHR43172:SF1">
    <property type="entry name" value="ADENYLOSUCCINATE LYASE"/>
    <property type="match status" value="1"/>
</dbReference>
<keyword evidence="1 3" id="KW-0456">Lyase</keyword>